<proteinExistence type="predicted"/>
<accession>A0AAU7CPX4</accession>
<evidence type="ECO:0000259" key="1">
    <source>
        <dbReference type="Pfam" id="PF20208"/>
    </source>
</evidence>
<dbReference type="InterPro" id="IPR046699">
    <property type="entry name" value="ARPP-1"/>
</dbReference>
<gene>
    <name evidence="2" type="ORF">V5E97_15000</name>
</gene>
<name>A0AAU7CPX4_9BACT</name>
<dbReference type="AlphaFoldDB" id="A0AAU7CPX4"/>
<dbReference type="Pfam" id="PF20208">
    <property type="entry name" value="ARPP-1"/>
    <property type="match status" value="1"/>
</dbReference>
<organism evidence="2">
    <name type="scientific">Singulisphaera sp. Ch08</name>
    <dbReference type="NCBI Taxonomy" id="3120278"/>
    <lineage>
        <taxon>Bacteria</taxon>
        <taxon>Pseudomonadati</taxon>
        <taxon>Planctomycetota</taxon>
        <taxon>Planctomycetia</taxon>
        <taxon>Isosphaerales</taxon>
        <taxon>Isosphaeraceae</taxon>
        <taxon>Singulisphaera</taxon>
    </lineage>
</organism>
<feature type="domain" description="ARG and Rhodanese-Phosphatase-superfamily-associated" evidence="1">
    <location>
        <begin position="6"/>
        <end position="298"/>
    </location>
</feature>
<evidence type="ECO:0000313" key="2">
    <source>
        <dbReference type="EMBL" id="XBH07296.1"/>
    </source>
</evidence>
<dbReference type="RefSeq" id="WP_406700136.1">
    <property type="nucleotide sequence ID" value="NZ_CP155447.1"/>
</dbReference>
<sequence>MITLPEVRVGEPIRHEALSVFPLFSPSDGGVEYLLSEEAIGAGSVTVEEVSEGGSVPTLLVINTGDFSVLFLEGEELKGAKQNRVLNTSVLVAAHSKTSIPVSCVERGRWRYLSKNFSSGGSHSSSKLRRHLKASVARSLKEGRGHTSDQGAVWEEVSRQMNSLGSTSETGAMSDTYERHQDRLNEFREQLKYVEGASGVAVAVGSQVVAVDVFDRSSTCQKVWDRLLSGVVMDALESGKPEKLPESADVEALLAQLRAATWEPSPAVGDGQEYRTDSVPLSHASTLVLGDVVLHGSVVVESRV</sequence>
<protein>
    <submittedName>
        <fullName evidence="2">DUF6569 family protein</fullName>
    </submittedName>
</protein>
<reference evidence="2" key="1">
    <citation type="submission" date="2024-05" db="EMBL/GenBank/DDBJ databases">
        <title>Planctomycetes of the genus Singulisphaera possess chitinolytic capabilities.</title>
        <authorList>
            <person name="Ivanova A."/>
        </authorList>
    </citation>
    <scope>NUCLEOTIDE SEQUENCE</scope>
    <source>
        <strain evidence="2">Ch08T</strain>
    </source>
</reference>
<dbReference type="EMBL" id="CP155447">
    <property type="protein sequence ID" value="XBH07296.1"/>
    <property type="molecule type" value="Genomic_DNA"/>
</dbReference>